<feature type="domain" description="Glycosyltransferase 2-like" evidence="4">
    <location>
        <begin position="8"/>
        <end position="165"/>
    </location>
</feature>
<dbReference type="InterPro" id="IPR039528">
    <property type="entry name" value="DPM1-like"/>
</dbReference>
<dbReference type="Gene3D" id="3.90.550.10">
    <property type="entry name" value="Spore Coat Polysaccharide Biosynthesis Protein SpsA, Chain A"/>
    <property type="match status" value="1"/>
</dbReference>
<dbReference type="AlphaFoldDB" id="U7DA84"/>
<proteinExistence type="inferred from homology"/>
<dbReference type="SUPFAM" id="SSF53448">
    <property type="entry name" value="Nucleotide-diphospho-sugar transferases"/>
    <property type="match status" value="1"/>
</dbReference>
<evidence type="ECO:0000313" key="6">
    <source>
        <dbReference type="Proteomes" id="UP000017148"/>
    </source>
</evidence>
<dbReference type="GO" id="GO:0009247">
    <property type="term" value="P:glycolipid biosynthetic process"/>
    <property type="evidence" value="ECO:0007669"/>
    <property type="project" value="TreeGrafter"/>
</dbReference>
<keyword evidence="6" id="KW-1185">Reference proteome</keyword>
<dbReference type="PANTHER" id="PTHR43398:SF1">
    <property type="entry name" value="DOLICHOL-PHOSPHATE MANNOSYLTRANSFERASE SUBUNIT 1"/>
    <property type="match status" value="1"/>
</dbReference>
<evidence type="ECO:0000256" key="2">
    <source>
        <dbReference type="ARBA" id="ARBA00022676"/>
    </source>
</evidence>
<dbReference type="FunFam" id="3.90.550.10:FF:000122">
    <property type="entry name" value="Dolichol-phosphate mannosyltransferase subunit 1"/>
    <property type="match status" value="1"/>
</dbReference>
<protein>
    <submittedName>
        <fullName evidence="5">Family 2 glycosyl transferase</fullName>
    </submittedName>
</protein>
<gene>
    <name evidence="5" type="ORF">CALK_0420</name>
</gene>
<dbReference type="OrthoDB" id="9810303at2"/>
<name>U7DA84_9BACT</name>
<evidence type="ECO:0000313" key="5">
    <source>
        <dbReference type="EMBL" id="ERP38932.1"/>
    </source>
</evidence>
<dbReference type="GO" id="GO:0016020">
    <property type="term" value="C:membrane"/>
    <property type="evidence" value="ECO:0007669"/>
    <property type="project" value="GOC"/>
</dbReference>
<dbReference type="InterPro" id="IPR001173">
    <property type="entry name" value="Glyco_trans_2-like"/>
</dbReference>
<keyword evidence="2" id="KW-0328">Glycosyltransferase</keyword>
<dbReference type="CDD" id="cd06442">
    <property type="entry name" value="DPM1_like"/>
    <property type="match status" value="1"/>
</dbReference>
<dbReference type="eggNOG" id="COG1215">
    <property type="taxonomic scope" value="Bacteria"/>
</dbReference>
<evidence type="ECO:0000259" key="4">
    <source>
        <dbReference type="Pfam" id="PF00535"/>
    </source>
</evidence>
<dbReference type="PANTHER" id="PTHR43398">
    <property type="entry name" value="DOLICHOL-PHOSPHATE MANNOSYLTRANSFERASE SUBUNIT 1"/>
    <property type="match status" value="1"/>
</dbReference>
<dbReference type="GO" id="GO:0004582">
    <property type="term" value="F:dolichyl-phosphate beta-D-mannosyltransferase activity"/>
    <property type="evidence" value="ECO:0007669"/>
    <property type="project" value="InterPro"/>
</dbReference>
<dbReference type="InterPro" id="IPR029044">
    <property type="entry name" value="Nucleotide-diphossugar_trans"/>
</dbReference>
<keyword evidence="3 5" id="KW-0808">Transferase</keyword>
<dbReference type="PATRIC" id="fig|1313304.3.peg.403"/>
<evidence type="ECO:0000256" key="1">
    <source>
        <dbReference type="ARBA" id="ARBA00006739"/>
    </source>
</evidence>
<dbReference type="Pfam" id="PF00535">
    <property type="entry name" value="Glycos_transf_2"/>
    <property type="match status" value="1"/>
</dbReference>
<evidence type="ECO:0000256" key="3">
    <source>
        <dbReference type="ARBA" id="ARBA00022679"/>
    </source>
</evidence>
<organism evidence="5 6">
    <name type="scientific">Chitinivibrio alkaliphilus ACht1</name>
    <dbReference type="NCBI Taxonomy" id="1313304"/>
    <lineage>
        <taxon>Bacteria</taxon>
        <taxon>Pseudomonadati</taxon>
        <taxon>Fibrobacterota</taxon>
        <taxon>Chitinivibrionia</taxon>
        <taxon>Chitinivibrionales</taxon>
        <taxon>Chitinivibrionaceae</taxon>
        <taxon>Chitinivibrio</taxon>
    </lineage>
</organism>
<dbReference type="RefSeq" id="WP_022635960.1">
    <property type="nucleotide sequence ID" value="NZ_ASJR01000003.1"/>
</dbReference>
<comment type="caution">
    <text evidence="5">The sequence shown here is derived from an EMBL/GenBank/DDBJ whole genome shotgun (WGS) entry which is preliminary data.</text>
</comment>
<accession>U7DA84</accession>
<dbReference type="STRING" id="1313304.CALK_0420"/>
<dbReference type="Proteomes" id="UP000017148">
    <property type="component" value="Unassembled WGS sequence"/>
</dbReference>
<sequence length="240" mass="26921">MSEHKIVVIVPTYNEKENIVLLIPEIKKHLPQADILVVDDNSPDKTSMAAKEVGEKYSGVYVLDREAKEGLGKAYVSGFRWALQKGYDLIFEMDADFSHDPAYLPDFVAAAQEHDLVIGSRYITGVNVVNWPLSRLLLSYFGNVAARCIAGLQIRDCTGGFKCFHAHTLRAIDLSKVTSSGYSFQVEVNYYVQEQGLSIHEIPIIFKDRVHGVSKMSTAIIREAVALLWKLRLKKILSFS</sequence>
<reference evidence="5 6" key="1">
    <citation type="journal article" date="2013" name="Environ. Microbiol.">
        <title>Genome analysis of Chitinivibrio alkaliphilus gen. nov., sp. nov., a novel extremely haloalkaliphilic anaerobic chitinolytic bacterium from the candidate phylum Termite Group 3.</title>
        <authorList>
            <person name="Sorokin D.Y."/>
            <person name="Gumerov V.M."/>
            <person name="Rakitin A.L."/>
            <person name="Beletsky A.V."/>
            <person name="Damste J.S."/>
            <person name="Muyzer G."/>
            <person name="Mardanov A.V."/>
            <person name="Ravin N.V."/>
        </authorList>
    </citation>
    <scope>NUCLEOTIDE SEQUENCE [LARGE SCALE GENOMIC DNA]</scope>
    <source>
        <strain evidence="5 6">ACht1</strain>
    </source>
</reference>
<dbReference type="EMBL" id="ASJR01000003">
    <property type="protein sequence ID" value="ERP38932.1"/>
    <property type="molecule type" value="Genomic_DNA"/>
</dbReference>
<comment type="similarity">
    <text evidence="1">Belongs to the glycosyltransferase 2 family.</text>
</comment>